<dbReference type="InterPro" id="IPR006328">
    <property type="entry name" value="2-HAD"/>
</dbReference>
<comment type="catalytic activity">
    <reaction evidence="2">
        <text>an (S)-2-haloacid + H2O = a (2R)-2-hydroxycarboxylate + a halide anion + H(+)</text>
        <dbReference type="Rhea" id="RHEA:11192"/>
        <dbReference type="ChEBI" id="CHEBI:15377"/>
        <dbReference type="ChEBI" id="CHEBI:15378"/>
        <dbReference type="ChEBI" id="CHEBI:16042"/>
        <dbReference type="ChEBI" id="CHEBI:58314"/>
        <dbReference type="ChEBI" id="CHEBI:137405"/>
        <dbReference type="EC" id="3.8.1.2"/>
    </reaction>
</comment>
<evidence type="ECO:0000313" key="4">
    <source>
        <dbReference type="Proteomes" id="UP000651977"/>
    </source>
</evidence>
<dbReference type="InterPro" id="IPR036412">
    <property type="entry name" value="HAD-like_sf"/>
</dbReference>
<comment type="function">
    <text evidence="2">Catalyzes the hydrolytic dehalogenation of small (S)-2-haloalkanoic acids to yield the corresponding (R)-2-hydroxyalkanoic acids.</text>
</comment>
<dbReference type="SFLD" id="SFLDS00003">
    <property type="entry name" value="Haloacid_Dehalogenase"/>
    <property type="match status" value="1"/>
</dbReference>
<dbReference type="Gene3D" id="1.10.150.240">
    <property type="entry name" value="Putative phosphatase, domain 2"/>
    <property type="match status" value="1"/>
</dbReference>
<dbReference type="SFLD" id="SFLDG01129">
    <property type="entry name" value="C1.5:_HAD__Beta-PGM__Phosphata"/>
    <property type="match status" value="1"/>
</dbReference>
<protein>
    <recommendedName>
        <fullName evidence="2">(S)-2-haloacid dehalogenase</fullName>
        <ecNumber evidence="2">3.8.1.2</ecNumber>
    </recommendedName>
    <alternativeName>
        <fullName evidence="2">2-haloalkanoic acid dehalogenase</fullName>
    </alternativeName>
    <alternativeName>
        <fullName evidence="2">Halocarboxylic acid halidohydrolase</fullName>
    </alternativeName>
    <alternativeName>
        <fullName evidence="2">L-2-haloacid dehalogenase</fullName>
    </alternativeName>
</protein>
<dbReference type="InterPro" id="IPR051540">
    <property type="entry name" value="S-2-haloacid_dehalogenase"/>
</dbReference>
<proteinExistence type="inferred from homology"/>
<dbReference type="InterPro" id="IPR023214">
    <property type="entry name" value="HAD_sf"/>
</dbReference>
<dbReference type="PANTHER" id="PTHR43316">
    <property type="entry name" value="HYDROLASE, HALOACID DELAHOGENASE-RELATED"/>
    <property type="match status" value="1"/>
</dbReference>
<dbReference type="EC" id="3.8.1.2" evidence="2"/>
<dbReference type="PANTHER" id="PTHR43316:SF3">
    <property type="entry name" value="HALOACID DEHALOGENASE, TYPE II (AFU_ORTHOLOGUE AFUA_2G07750)-RELATED"/>
    <property type="match status" value="1"/>
</dbReference>
<reference evidence="4" key="1">
    <citation type="journal article" date="2019" name="Int. J. Syst. Evol. Microbiol.">
        <title>The Global Catalogue of Microorganisms (GCM) 10K type strain sequencing project: providing services to taxonomists for standard genome sequencing and annotation.</title>
        <authorList>
            <consortium name="The Broad Institute Genomics Platform"/>
            <consortium name="The Broad Institute Genome Sequencing Center for Infectious Disease"/>
            <person name="Wu L."/>
            <person name="Ma J."/>
        </authorList>
    </citation>
    <scope>NUCLEOTIDE SEQUENCE [LARGE SCALE GENOMIC DNA]</scope>
    <source>
        <strain evidence="4">CGMCC 1.10131</strain>
    </source>
</reference>
<organism evidence="3 4">
    <name type="scientific">Agarivorans gilvus</name>
    <dbReference type="NCBI Taxonomy" id="680279"/>
    <lineage>
        <taxon>Bacteria</taxon>
        <taxon>Pseudomonadati</taxon>
        <taxon>Pseudomonadota</taxon>
        <taxon>Gammaproteobacteria</taxon>
        <taxon>Alteromonadales</taxon>
        <taxon>Alteromonadaceae</taxon>
        <taxon>Agarivorans</taxon>
    </lineage>
</organism>
<dbReference type="SUPFAM" id="SSF56784">
    <property type="entry name" value="HAD-like"/>
    <property type="match status" value="1"/>
</dbReference>
<accession>A0ABQ1I7R7</accession>
<dbReference type="NCBIfam" id="TIGR01428">
    <property type="entry name" value="HAD_type_II"/>
    <property type="match status" value="1"/>
</dbReference>
<comment type="caution">
    <text evidence="3">The sequence shown here is derived from an EMBL/GenBank/DDBJ whole genome shotgun (WGS) entry which is preliminary data.</text>
</comment>
<evidence type="ECO:0000256" key="1">
    <source>
        <dbReference type="ARBA" id="ARBA00022801"/>
    </source>
</evidence>
<dbReference type="RefSeq" id="WP_055732685.1">
    <property type="nucleotide sequence ID" value="NZ_BMDY01000043.1"/>
</dbReference>
<name>A0ABQ1I7R7_9ALTE</name>
<dbReference type="InterPro" id="IPR023198">
    <property type="entry name" value="PGP-like_dom2"/>
</dbReference>
<comment type="similarity">
    <text evidence="2">Belongs to the HAD-like hydrolase superfamily. S-2-haloalkanoic acid dehalogenase family.</text>
</comment>
<evidence type="ECO:0000256" key="2">
    <source>
        <dbReference type="RuleBase" id="RU368077"/>
    </source>
</evidence>
<keyword evidence="4" id="KW-1185">Reference proteome</keyword>
<gene>
    <name evidence="3" type="ORF">GCM10007414_38710</name>
</gene>
<dbReference type="Gene3D" id="3.40.50.1000">
    <property type="entry name" value="HAD superfamily/HAD-like"/>
    <property type="match status" value="1"/>
</dbReference>
<sequence>MPAQTILFDINETVLDLSILKPKFLKYLGNESYMSTWFSILLHSSTVCLITETNSDFKSLALAALKTLAGHLHKTITDEGYQDILSTFSCLPAHDDIKPAMKALKRADFRLVAFSNSSSELLNTQLSFAGLQDFFDNIISVEQANTFKPSKSAYQFALQQLQIRPTQARLVATHDWDTHGALSAGLKAAHINRSGAPYNSHYLLPDILANSMDEIAQQIILKEKL</sequence>
<dbReference type="Proteomes" id="UP000651977">
    <property type="component" value="Unassembled WGS sequence"/>
</dbReference>
<keyword evidence="1 2" id="KW-0378">Hydrolase</keyword>
<dbReference type="Pfam" id="PF00702">
    <property type="entry name" value="Hydrolase"/>
    <property type="match status" value="1"/>
</dbReference>
<dbReference type="EMBL" id="BMDY01000043">
    <property type="protein sequence ID" value="GGB21572.1"/>
    <property type="molecule type" value="Genomic_DNA"/>
</dbReference>
<evidence type="ECO:0000313" key="3">
    <source>
        <dbReference type="EMBL" id="GGB21572.1"/>
    </source>
</evidence>